<accession>A0A1D9IAU0</accession>
<gene>
    <name evidence="1" type="ORF">BKK80_25375</name>
</gene>
<dbReference type="Pfam" id="PF14903">
    <property type="entry name" value="WG_beta_rep"/>
    <property type="match status" value="6"/>
</dbReference>
<evidence type="ECO:0000313" key="2">
    <source>
        <dbReference type="Proteomes" id="UP000177515"/>
    </source>
</evidence>
<dbReference type="InterPro" id="IPR032774">
    <property type="entry name" value="WG_beta_rep"/>
</dbReference>
<dbReference type="PANTHER" id="PTHR37841">
    <property type="entry name" value="GLR2918 PROTEIN"/>
    <property type="match status" value="1"/>
</dbReference>
<reference evidence="1 2" key="1">
    <citation type="submission" date="2016-10" db="EMBL/GenBank/DDBJ databases">
        <title>Complete genome sequences of three Cupriavidus strains isolated from various Malaysian environments.</title>
        <authorList>
            <person name="Abdullah A.A.-A."/>
            <person name="Shafie N.A.H."/>
            <person name="Lau N.S."/>
        </authorList>
    </citation>
    <scope>NUCLEOTIDE SEQUENCE [LARGE SCALE GENOMIC DNA]</scope>
    <source>
        <strain evidence="1 2">USMAA1020</strain>
    </source>
</reference>
<dbReference type="SUPFAM" id="SSF69360">
    <property type="entry name" value="Cell wall binding repeat"/>
    <property type="match status" value="1"/>
</dbReference>
<evidence type="ECO:0008006" key="3">
    <source>
        <dbReference type="Google" id="ProtNLM"/>
    </source>
</evidence>
<dbReference type="PANTHER" id="PTHR37841:SF1">
    <property type="entry name" value="DUF3298 DOMAIN-CONTAINING PROTEIN"/>
    <property type="match status" value="1"/>
</dbReference>
<name>A0A1D9IAU0_9BURK</name>
<protein>
    <recommendedName>
        <fullName evidence="3">WG repeat-containing protein</fullName>
    </recommendedName>
</protein>
<evidence type="ECO:0000313" key="1">
    <source>
        <dbReference type="EMBL" id="AOZ09158.1"/>
    </source>
</evidence>
<sequence length="745" mass="81484">MARFRIDGAWGFIDKFGKLAGAPPFDHADDFSEGLAAVKLGEHWGFVDKTGELVIPPRFGSVHRFSAGLAAAMGEGGNWGYIDRHGQWVIAPAYEQAGRFQDRTAMVRERRQGSLLIDRRGQVVKRFEAGLSVDLDPDARGLYRAERQGARWLWHREGGLFPMPEALQRYVQIDGDGLIPVSHESNGGDVLWGAMDIQGRWAVPARFASIGPFQAGLAVAQPAEPAGGDVEGGSLAGRRLGLIDRQGRFVVPPQYERITRQAWGGYQATHAGEAGSDIIGRDGRVLLAAATCPGLREVLVALSVEKAQWSVVAGCGRSWAFHARAGMVRSRIAKPAAYATGTHLMLEGALSGTQAPLPFDIFDAAGRRVVSSEDRALQGDQALTRGDLVLLVPSGEATAEHSRLDLLPLAVVVRKRNETQIITRDGKLISNPGWHYRAEMNQGHFVLSGPGGPGGKPLDGPLVMSTPGEPFDEPSVWLFSGDAPPDRTRWGAIDGRGRWVVQPQHGHYLSSFRDGAVVDWDGTQPMVVERDGKRHLWPQDVQRITRVSQRAFIGSPRDPGDPLVRLELGTGNITRITFPAKVNLEDFHDGLVSAGDPEGLRWGLLDDQGEWAVPPRFDSRLDPVRDVQGRLLGWRSASRFFDGDSSRLRLGWLDAEGRELVAPGYSAIEYDAKHGMLLLTKDEEYKGLMAPDGQVLLPVQYEDIRQLGEIFVVKEPTQYGLLDARGEWSAPLAPPVRPRGGWPVP</sequence>
<keyword evidence="2" id="KW-1185">Reference proteome</keyword>
<proteinExistence type="predicted"/>
<dbReference type="Proteomes" id="UP000177515">
    <property type="component" value="Chromosome 2"/>
</dbReference>
<dbReference type="EMBL" id="CP017755">
    <property type="protein sequence ID" value="AOZ09158.1"/>
    <property type="molecule type" value="Genomic_DNA"/>
</dbReference>
<organism evidence="1 2">
    <name type="scientific">Cupriavidus malaysiensis</name>
    <dbReference type="NCBI Taxonomy" id="367825"/>
    <lineage>
        <taxon>Bacteria</taxon>
        <taxon>Pseudomonadati</taxon>
        <taxon>Pseudomonadota</taxon>
        <taxon>Betaproteobacteria</taxon>
        <taxon>Burkholderiales</taxon>
        <taxon>Burkholderiaceae</taxon>
        <taxon>Cupriavidus</taxon>
    </lineage>
</organism>